<dbReference type="InterPro" id="IPR013561">
    <property type="entry name" value="FilR1_middle_dom"/>
</dbReference>
<organism evidence="2 3">
    <name type="scientific">Methanobrevibacter olleyae</name>
    <dbReference type="NCBI Taxonomy" id="294671"/>
    <lineage>
        <taxon>Archaea</taxon>
        <taxon>Methanobacteriati</taxon>
        <taxon>Methanobacteriota</taxon>
        <taxon>Methanomada group</taxon>
        <taxon>Methanobacteria</taxon>
        <taxon>Methanobacteriales</taxon>
        <taxon>Methanobacteriaceae</taxon>
        <taxon>Methanobrevibacter</taxon>
    </lineage>
</organism>
<proteinExistence type="predicted"/>
<dbReference type="AlphaFoldDB" id="A0A8T3VSB7"/>
<evidence type="ECO:0000313" key="2">
    <source>
        <dbReference type="EMBL" id="MBE6512171.1"/>
    </source>
</evidence>
<sequence length="271" mass="31870">MFDEEDSINRYDDFITVRFLLASKMRPLLLLLLSDREYDLNTLREELNKPSASILHGLKELERINLIKKNFKRYSLSSKGVLYSASLKKLFMDLHIFEINRDFWLEHSIDSIPRDSFKNTYLLKDSVFVESDEHNLSKSFTKYLELLSNCGDMEIILPIFLEEHLEIILENLENGDNLLLITNDEVLSSLRNSKYYGDLADLSKKGKVIIRKVDYDLKIFLTICEDFMSLSLFFRDGLFDNSCFILNEHSDGIKWAKILFEKFFEKSVRVL</sequence>
<dbReference type="InterPro" id="IPR036390">
    <property type="entry name" value="WH_DNA-bd_sf"/>
</dbReference>
<dbReference type="Pfam" id="PF08350">
    <property type="entry name" value="FilR1_middle"/>
    <property type="match status" value="1"/>
</dbReference>
<evidence type="ECO:0000259" key="1">
    <source>
        <dbReference type="Pfam" id="PF08350"/>
    </source>
</evidence>
<name>A0A8T3VSB7_METOL</name>
<reference evidence="2" key="1">
    <citation type="submission" date="2019-04" db="EMBL/GenBank/DDBJ databases">
        <title>Evolution of Biomass-Degrading Anaerobic Consortia Revealed by Metagenomics.</title>
        <authorList>
            <person name="Peng X."/>
        </authorList>
    </citation>
    <scope>NUCLEOTIDE SEQUENCE</scope>
    <source>
        <strain evidence="2">SIG14</strain>
    </source>
</reference>
<dbReference type="SUPFAM" id="SSF46785">
    <property type="entry name" value="Winged helix' DNA-binding domain"/>
    <property type="match status" value="1"/>
</dbReference>
<evidence type="ECO:0000313" key="3">
    <source>
        <dbReference type="Proteomes" id="UP000732619"/>
    </source>
</evidence>
<comment type="caution">
    <text evidence="2">The sequence shown here is derived from an EMBL/GenBank/DDBJ whole genome shotgun (WGS) entry which is preliminary data.</text>
</comment>
<dbReference type="Proteomes" id="UP000732619">
    <property type="component" value="Unassembled WGS sequence"/>
</dbReference>
<protein>
    <submittedName>
        <fullName evidence="2">DUF1724 domain-containing protein</fullName>
    </submittedName>
</protein>
<gene>
    <name evidence="2" type="ORF">E7Z75_03325</name>
</gene>
<dbReference type="EMBL" id="SUTG01000010">
    <property type="protein sequence ID" value="MBE6512171.1"/>
    <property type="molecule type" value="Genomic_DNA"/>
</dbReference>
<accession>A0A8T3VSB7</accession>
<feature type="domain" description="Methanogenesis regulatory protein FilR1 middle" evidence="1">
    <location>
        <begin position="139"/>
        <end position="265"/>
    </location>
</feature>